<dbReference type="PANTHER" id="PTHR35149">
    <property type="entry name" value="SLL5132 PROTEIN"/>
    <property type="match status" value="1"/>
</dbReference>
<protein>
    <submittedName>
        <fullName evidence="3">Uncharacterized protein</fullName>
    </submittedName>
</protein>
<dbReference type="InterPro" id="IPR004919">
    <property type="entry name" value="GmrSD_N"/>
</dbReference>
<feature type="domain" description="GmrSD restriction endonucleases N-terminal" evidence="1">
    <location>
        <begin position="14"/>
        <end position="190"/>
    </location>
</feature>
<accession>A0A7G8PRS7</accession>
<feature type="domain" description="DUF7834" evidence="2">
    <location>
        <begin position="203"/>
        <end position="429"/>
    </location>
</feature>
<name>A0A7G8PRS7_9FLAO</name>
<organism evidence="3 4">
    <name type="scientific">Constantimarinum furrinae</name>
    <dbReference type="NCBI Taxonomy" id="2562285"/>
    <lineage>
        <taxon>Bacteria</taxon>
        <taxon>Pseudomonadati</taxon>
        <taxon>Bacteroidota</taxon>
        <taxon>Flavobacteriia</taxon>
        <taxon>Flavobacteriales</taxon>
        <taxon>Flavobacteriaceae</taxon>
        <taxon>Altibacter/Constantimarinum group</taxon>
        <taxon>Constantimarinum</taxon>
    </lineage>
</organism>
<dbReference type="AlphaFoldDB" id="A0A7G8PRS7"/>
<keyword evidence="4" id="KW-1185">Reference proteome</keyword>
<evidence type="ECO:0000259" key="2">
    <source>
        <dbReference type="Pfam" id="PF25202"/>
    </source>
</evidence>
<dbReference type="Pfam" id="PF03235">
    <property type="entry name" value="GmrSD_N"/>
    <property type="match status" value="1"/>
</dbReference>
<evidence type="ECO:0000259" key="1">
    <source>
        <dbReference type="Pfam" id="PF03235"/>
    </source>
</evidence>
<proteinExistence type="predicted"/>
<evidence type="ECO:0000313" key="4">
    <source>
        <dbReference type="Proteomes" id="UP000515514"/>
    </source>
</evidence>
<dbReference type="InterPro" id="IPR057156">
    <property type="entry name" value="DUF7834"/>
</dbReference>
<sequence>MSSVNQLNTGIVSVKDLLGNDSLQIPDYQRPYKWGVKNVSQLLNDIILHKDKSAYRIGTIVFHKDQKQNELNIVDGQQRSITLLLIALAIEESSQVNEVATTEKYPLVSPDLFSKTRFSNPVTQQNIKANYGEIRRRVKEFDFDTLRFFYERCQLVKVELSDISEAFQFFDSQNARGKDLYPHDLLKAFHLREMAVTTTEQERTKIVENWEDLDQDTLKQLFQKYLYRVRNWSKGYPARFFSKSKVDVFKGISPEITETFPFASIYRIANFYVDGYNADINRKIDLNQMPFPFQLDQTMINGKRFFEFIAYYKQKIDEVKENFIKHKIIRILNAYDGRNRTGDKYVRTLFDCCLLFYLDKFGEAEIDRAIEKFFIWAYTVRVEHFNVQLATIDNYALGEPFLFKRIKEATHPNQVLSVPISAPYRILDNAKTKPIVKLFKKFGYEQ</sequence>
<gene>
    <name evidence="3" type="ORF">ALE3EI_0460</name>
</gene>
<reference evidence="3 4" key="1">
    <citation type="submission" date="2020-04" db="EMBL/GenBank/DDBJ databases">
        <title>Genome sequence of Altibacter aquimarinus strain ALE3EI.</title>
        <authorList>
            <person name="Oh H.-M."/>
            <person name="Jang D."/>
        </authorList>
    </citation>
    <scope>NUCLEOTIDE SEQUENCE [LARGE SCALE GENOMIC DNA]</scope>
    <source>
        <strain evidence="3 4">ALE3EI</strain>
    </source>
</reference>
<dbReference type="RefSeq" id="WP_186990444.1">
    <property type="nucleotide sequence ID" value="NZ_CP052909.1"/>
</dbReference>
<dbReference type="Proteomes" id="UP000515514">
    <property type="component" value="Chromosome"/>
</dbReference>
<dbReference type="PANTHER" id="PTHR35149:SF1">
    <property type="entry name" value="DUF5655 DOMAIN-CONTAINING PROTEIN"/>
    <property type="match status" value="1"/>
</dbReference>
<dbReference type="KEGG" id="alti:ALE3EI_0460"/>
<dbReference type="Pfam" id="PF25202">
    <property type="entry name" value="DUF7834"/>
    <property type="match status" value="1"/>
</dbReference>
<evidence type="ECO:0000313" key="3">
    <source>
        <dbReference type="EMBL" id="QNJ97043.1"/>
    </source>
</evidence>
<dbReference type="EMBL" id="CP052909">
    <property type="protein sequence ID" value="QNJ97043.1"/>
    <property type="molecule type" value="Genomic_DNA"/>
</dbReference>